<dbReference type="STRING" id="163359.A9R16_05260"/>
<evidence type="ECO:0000256" key="2">
    <source>
        <dbReference type="ARBA" id="ARBA00022679"/>
    </source>
</evidence>
<comment type="caution">
    <text evidence="3">The sequence shown here is derived from an EMBL/GenBank/DDBJ whole genome shotgun (WGS) entry which is preliminary data.</text>
</comment>
<evidence type="ECO:0000313" key="4">
    <source>
        <dbReference type="Proteomes" id="UP000253250"/>
    </source>
</evidence>
<dbReference type="SUPFAM" id="SSF56214">
    <property type="entry name" value="4'-phosphopantetheinyl transferase"/>
    <property type="match status" value="2"/>
</dbReference>
<keyword evidence="2" id="KW-0808">Transferase</keyword>
<dbReference type="Proteomes" id="UP000253250">
    <property type="component" value="Unassembled WGS sequence"/>
</dbReference>
<comment type="similarity">
    <text evidence="1">Belongs to the P-Pant transferase superfamily. Gsp/Sfp/HetI/AcpT family.</text>
</comment>
<organism evidence="3 4">
    <name type="scientific">Acidiferrobacter thiooxydans</name>
    <dbReference type="NCBI Taxonomy" id="163359"/>
    <lineage>
        <taxon>Bacteria</taxon>
        <taxon>Pseudomonadati</taxon>
        <taxon>Pseudomonadota</taxon>
        <taxon>Gammaproteobacteria</taxon>
        <taxon>Acidiferrobacterales</taxon>
        <taxon>Acidiferrobacteraceae</taxon>
        <taxon>Acidiferrobacter</taxon>
    </lineage>
</organism>
<gene>
    <name evidence="3" type="ORF">C4900_10035</name>
</gene>
<dbReference type="InterPro" id="IPR037143">
    <property type="entry name" value="4-PPantetheinyl_Trfase_dom_sf"/>
</dbReference>
<proteinExistence type="inferred from homology"/>
<dbReference type="Pfam" id="PF01648">
    <property type="entry name" value="ACPS"/>
    <property type="match status" value="1"/>
</dbReference>
<reference evidence="3 4" key="1">
    <citation type="submission" date="2018-02" db="EMBL/GenBank/DDBJ databases">
        <title>Insights into the biology of acidophilic members of the Acidiferrobacteraceae family derived from comparative genomic analyses.</title>
        <authorList>
            <person name="Issotta F."/>
            <person name="Thyssen C."/>
            <person name="Mena C."/>
            <person name="Moya A."/>
            <person name="Bellenberg S."/>
            <person name="Sproer C."/>
            <person name="Covarrubias P.C."/>
            <person name="Sand W."/>
            <person name="Quatrini R."/>
            <person name="Vera M."/>
        </authorList>
    </citation>
    <scope>NUCLEOTIDE SEQUENCE [LARGE SCALE GENOMIC DNA]</scope>
    <source>
        <strain evidence="4">m-1</strain>
    </source>
</reference>
<accession>A0A1C2FX84</accession>
<dbReference type="GO" id="GO:0005829">
    <property type="term" value="C:cytosol"/>
    <property type="evidence" value="ECO:0007669"/>
    <property type="project" value="TreeGrafter"/>
</dbReference>
<dbReference type="EMBL" id="PSYR01000002">
    <property type="protein sequence ID" value="RCN56185.1"/>
    <property type="molecule type" value="Genomic_DNA"/>
</dbReference>
<dbReference type="GO" id="GO:0000287">
    <property type="term" value="F:magnesium ion binding"/>
    <property type="evidence" value="ECO:0007669"/>
    <property type="project" value="InterPro"/>
</dbReference>
<sequence>MRCLRIVGLTSNGANSGQSTRYAIDLPGLAAGEVHTWLLAIDADADSTLLSAEERRRADEIRDDRHRQRFCSAHSAIRRLLAGYTGIAPADITFDYSRHGKPRLARSQTFLAIQFSVSHTHDRLLIGLSANGEVGIDIEFLRDDIDYLAIARRHFSASELRAILNRPKAMQAAAFFRCWTGKEAITKVRGQGLRCDLSKFRTLDDDASLRARVVAGTDTPHALRGCYRLHAVDTEPGYCASIAMLEATHGTAYPLRQFIGSAISV</sequence>
<dbReference type="InterPro" id="IPR008278">
    <property type="entry name" value="4-PPantetheinyl_Trfase_dom"/>
</dbReference>
<name>A0A1C2FX84_9GAMM</name>
<evidence type="ECO:0000313" key="3">
    <source>
        <dbReference type="EMBL" id="RCN56185.1"/>
    </source>
</evidence>
<dbReference type="OrthoDB" id="9808281at2"/>
<dbReference type="Gene3D" id="3.90.470.20">
    <property type="entry name" value="4'-phosphopantetheinyl transferase domain"/>
    <property type="match status" value="2"/>
</dbReference>
<dbReference type="InterPro" id="IPR050559">
    <property type="entry name" value="P-Pant_transferase_sf"/>
</dbReference>
<evidence type="ECO:0000256" key="1">
    <source>
        <dbReference type="ARBA" id="ARBA00010990"/>
    </source>
</evidence>
<keyword evidence="4" id="KW-1185">Reference proteome</keyword>
<dbReference type="GO" id="GO:0019878">
    <property type="term" value="P:lysine biosynthetic process via aminoadipic acid"/>
    <property type="evidence" value="ECO:0007669"/>
    <property type="project" value="TreeGrafter"/>
</dbReference>
<dbReference type="AlphaFoldDB" id="A0A1C2FX84"/>
<dbReference type="GO" id="GO:0008897">
    <property type="term" value="F:holo-[acyl-carrier-protein] synthase activity"/>
    <property type="evidence" value="ECO:0007669"/>
    <property type="project" value="InterPro"/>
</dbReference>
<dbReference type="PANTHER" id="PTHR12215">
    <property type="entry name" value="PHOSPHOPANTETHEINE TRANSFERASE"/>
    <property type="match status" value="1"/>
</dbReference>
<dbReference type="PANTHER" id="PTHR12215:SF10">
    <property type="entry name" value="L-AMINOADIPATE-SEMIALDEHYDE DEHYDROGENASE-PHOSPHOPANTETHEINYL TRANSFERASE"/>
    <property type="match status" value="1"/>
</dbReference>
<dbReference type="RefSeq" id="WP_065972271.1">
    <property type="nucleotide sequence ID" value="NZ_CP080624.1"/>
</dbReference>
<protein>
    <submittedName>
        <fullName evidence="3">Uncharacterized protein</fullName>
    </submittedName>
</protein>